<dbReference type="InterPro" id="IPR049152">
    <property type="entry name" value="EFR3-like_ARM"/>
</dbReference>
<dbReference type="AlphaFoldDB" id="A0A1J3JAJ5"/>
<dbReference type="EMBL" id="GEVM01016491">
    <property type="protein sequence ID" value="JAU89447.1"/>
    <property type="molecule type" value="Transcribed_RNA"/>
</dbReference>
<dbReference type="PANTHER" id="PTHR46087:SF9">
    <property type="entry name" value="ARM REPEAT SUPERFAMILY PROTEIN"/>
    <property type="match status" value="1"/>
</dbReference>
<accession>A0A1J3JAJ5</accession>
<evidence type="ECO:0000313" key="1">
    <source>
        <dbReference type="EMBL" id="JAU89447.1"/>
    </source>
</evidence>
<organism evidence="1">
    <name type="scientific">Noccaea caerulescens</name>
    <name type="common">Alpine penny-cress</name>
    <name type="synonym">Thlaspi caerulescens</name>
    <dbReference type="NCBI Taxonomy" id="107243"/>
    <lineage>
        <taxon>Eukaryota</taxon>
        <taxon>Viridiplantae</taxon>
        <taxon>Streptophyta</taxon>
        <taxon>Embryophyta</taxon>
        <taxon>Tracheophyta</taxon>
        <taxon>Spermatophyta</taxon>
        <taxon>Magnoliopsida</taxon>
        <taxon>eudicotyledons</taxon>
        <taxon>Gunneridae</taxon>
        <taxon>Pentapetalae</taxon>
        <taxon>rosids</taxon>
        <taxon>malvids</taxon>
        <taxon>Brassicales</taxon>
        <taxon>Brassicaceae</taxon>
        <taxon>Coluteocarpeae</taxon>
        <taxon>Noccaea</taxon>
    </lineage>
</organism>
<reference evidence="1" key="1">
    <citation type="submission" date="2016-07" db="EMBL/GenBank/DDBJ databases">
        <title>De novo transcriptome assembly of four accessions of the metal hyperaccumulator plant Noccaea caerulescens.</title>
        <authorList>
            <person name="Blande D."/>
            <person name="Halimaa P."/>
            <person name="Tervahauta A.I."/>
            <person name="Aarts M.G."/>
            <person name="Karenlampi S.O."/>
        </authorList>
    </citation>
    <scope>NUCLEOTIDE SEQUENCE</scope>
</reference>
<name>A0A1J3JAJ5_NOCCA</name>
<dbReference type="PANTHER" id="PTHR46087">
    <property type="entry name" value="PUTATIVE, EXPRESSED-RELATED"/>
    <property type="match status" value="1"/>
</dbReference>
<dbReference type="InterPro" id="IPR055296">
    <property type="entry name" value="SRL2-like"/>
</dbReference>
<protein>
    <submittedName>
        <fullName evidence="1">Protein EFR3-like protein</fullName>
    </submittedName>
</protein>
<dbReference type="InterPro" id="IPR016024">
    <property type="entry name" value="ARM-type_fold"/>
</dbReference>
<dbReference type="SUPFAM" id="SSF48371">
    <property type="entry name" value="ARM repeat"/>
    <property type="match status" value="1"/>
</dbReference>
<proteinExistence type="predicted"/>
<sequence>MSAVSGVISRQVLPVCGSLCILCPALRARSRQPVKRYKKLIADIFPRNQEEGPNDRKIGKLCEYAAKNAVRMPKISESLEQRCYKELRNENFQSAKIAMCIYRRLLVTCKEQMPLFSSGYLRTVQALLDQTRQDEMQIVGCQSLFEFVNNQKDGSSLFNLEGFLPKLCQLALEGGDDDRSRSLRAAGLQSLSAMIWLMGEYSHIPSDFDNVVSAVLENYSQPKKLTNAANDSGRKWVDEVLKNEGHVAHADSLINVPSWRTVVNDKGELNVKMEDSLDPTFWSKVCLHNMAKLGEEATTMRRILESLFRYFDEGYLWSTENSIAFPVLRDLQFLMEISGQRTHFILSMLIKHLDHKSVVKQPSMQLNILMVTSSLAENAKVEHSAAIVSAISDTMRHLRKCMHSSLDESNLGSEAVNSNRMVSVAVDKCLVQLTKKVGDAGPILDAMAMMLENISAVTDVARTTIAAVFRTAQVTASIPNLSYQNKAFPEALFHQLLQAMVHPDHKTRIGAHRIFSVVLVPTSVCPRPSSNTTDLKKGMGLPRSLSRTASVFSSSAALFEKLRKDKFSSFLTSDQNQNEIPAEESGINKGEILDRLKSSYSQSYSNWNQPVISVADNSVAVLNSELDAVYVRLSSHQIGLLLSSIWAQSISPANTPENYEAIANTYSLVLLFSRVKNSSHDALIRSFQMALSLRDISLMEGGPLPPSRRRSLFTLAASMVLFSSKAFNLFSLADFTKVALQRPTIDPFLHLVEDHKLKAVNSDQLLTVAYGCEEDDASALNTLSNIAVSTEHSRGTLVYEIVKSLEDMCNSEMEKMREQLLTEFMPDDACPLGTRFLEDTQKSYQVDSGDAKPQKDSALFSHEDQEFGDGIETVAKNNPVTFSEIPELLTVNQILESAVETTRQVGRISFHTAADASYKEMTLHCENLLMGKQQKISSLLNSQLRHESSVNSSPRQHDEEIRVATFHPMTNSTFYTEVESPLLSKEFDMRSPRTPMGMKSPRTPMGTIQTQCYSELQNSPQAFRLPASSPYDIFLKAAGC</sequence>
<dbReference type="Pfam" id="PF21052">
    <property type="entry name" value="EFR3_ARM"/>
    <property type="match status" value="1"/>
</dbReference>
<gene>
    <name evidence="1" type="ORF">MP_TR12299_c0_g1_i1_g.36094</name>
</gene>